<reference evidence="4 5" key="1">
    <citation type="submission" date="2018-07" db="EMBL/GenBank/DDBJ databases">
        <title>The complete nuclear genome of the prasinophyte Chloropicon primus (CCMP1205).</title>
        <authorList>
            <person name="Pombert J.-F."/>
            <person name="Otis C."/>
            <person name="Turmel M."/>
            <person name="Lemieux C."/>
        </authorList>
    </citation>
    <scope>NUCLEOTIDE SEQUENCE [LARGE SCALE GENOMIC DNA]</scope>
    <source>
        <strain evidence="4 5">CCMP1205</strain>
    </source>
</reference>
<feature type="region of interest" description="Disordered" evidence="2">
    <location>
        <begin position="467"/>
        <end position="492"/>
    </location>
</feature>
<dbReference type="AlphaFoldDB" id="A0A5B8MVX2"/>
<feature type="region of interest" description="Disordered" evidence="2">
    <location>
        <begin position="364"/>
        <end position="389"/>
    </location>
</feature>
<dbReference type="Proteomes" id="UP000316726">
    <property type="component" value="Chromosome 13"/>
</dbReference>
<feature type="domain" description="HTH HARE-type" evidence="3">
    <location>
        <begin position="191"/>
        <end position="266"/>
    </location>
</feature>
<feature type="region of interest" description="Disordered" evidence="2">
    <location>
        <begin position="62"/>
        <end position="84"/>
    </location>
</feature>
<proteinExistence type="predicted"/>
<evidence type="ECO:0000256" key="2">
    <source>
        <dbReference type="SAM" id="MobiDB-lite"/>
    </source>
</evidence>
<keyword evidence="5" id="KW-1185">Reference proteome</keyword>
<evidence type="ECO:0000256" key="1">
    <source>
        <dbReference type="ARBA" id="ARBA00023163"/>
    </source>
</evidence>
<sequence length="492" mass="54586">MRRPTRQICWTRTRSTAAMIAAARAVAGGDDDKGGLSPGAMDMDVDGECLASFSTGSTTIIEEESDSEEDSGGAGSSFQPEPAEVTMIRGNARPIRTRNGKRTLVAAVYLVLQEAGGSLRVKEIFARIRAKKLHVFRRKDGSVCTDPKRMRETVSSACSRSPRVARTARGTYAIAKEPLNGSNTQVAAKPSPLRDAIYRVLQDVGRSLHVKEILARIKAKKLYVFRRMDGSVHTDVERMRKSVRSACIKSPLFVRTALGMYAIAKEYLNGSNTQGAVSTSPLRDAIYRVLQEAGGSLHYREIHAKIQAKKLYVFKRKDGSLSTDVEIMRATVCCACSQSPRFVRTERGIYAIAKEYLNRSTADNLNEQNSNATTNNNNMKTTRSPSPSPYALDLREALESGLMTEEEYASAVQEAQRYDSKSSEKKREIEDYNEALRLIFADASLKLSDKEQCIVKREYLEEVGLCKAPRRPSSKRTRSKTAPSIVKVKQEE</sequence>
<feature type="compositionally biased region" description="Low complexity" evidence="2">
    <location>
        <begin position="364"/>
        <end position="382"/>
    </location>
</feature>
<dbReference type="GO" id="GO:0006355">
    <property type="term" value="P:regulation of DNA-templated transcription"/>
    <property type="evidence" value="ECO:0007669"/>
    <property type="project" value="InterPro"/>
</dbReference>
<keyword evidence="1" id="KW-0804">Transcription</keyword>
<name>A0A5B8MVX2_9CHLO</name>
<evidence type="ECO:0000313" key="4">
    <source>
        <dbReference type="EMBL" id="QDZ24396.1"/>
    </source>
</evidence>
<feature type="compositionally biased region" description="Acidic residues" evidence="2">
    <location>
        <begin position="62"/>
        <end position="71"/>
    </location>
</feature>
<feature type="compositionally biased region" description="Basic residues" evidence="2">
    <location>
        <begin position="468"/>
        <end position="479"/>
    </location>
</feature>
<evidence type="ECO:0000259" key="3">
    <source>
        <dbReference type="PROSITE" id="PS51913"/>
    </source>
</evidence>
<dbReference type="PROSITE" id="PS51913">
    <property type="entry name" value="HTH_HARE"/>
    <property type="match status" value="3"/>
</dbReference>
<feature type="domain" description="HTH HARE-type" evidence="3">
    <location>
        <begin position="102"/>
        <end position="177"/>
    </location>
</feature>
<evidence type="ECO:0000313" key="5">
    <source>
        <dbReference type="Proteomes" id="UP000316726"/>
    </source>
</evidence>
<organism evidence="4 5">
    <name type="scientific">Chloropicon primus</name>
    <dbReference type="NCBI Taxonomy" id="1764295"/>
    <lineage>
        <taxon>Eukaryota</taxon>
        <taxon>Viridiplantae</taxon>
        <taxon>Chlorophyta</taxon>
        <taxon>Chloropicophyceae</taxon>
        <taxon>Chloropicales</taxon>
        <taxon>Chloropicaceae</taxon>
        <taxon>Chloropicon</taxon>
    </lineage>
</organism>
<protein>
    <recommendedName>
        <fullName evidence="3">HTH HARE-type domain-containing protein</fullName>
    </recommendedName>
</protein>
<gene>
    <name evidence="4" type="ORF">A3770_13p69140</name>
</gene>
<accession>A0A5B8MVX2</accession>
<feature type="domain" description="HTH HARE-type" evidence="3">
    <location>
        <begin position="280"/>
        <end position="355"/>
    </location>
</feature>
<dbReference type="EMBL" id="CP031046">
    <property type="protein sequence ID" value="QDZ24396.1"/>
    <property type="molecule type" value="Genomic_DNA"/>
</dbReference>
<dbReference type="InterPro" id="IPR007759">
    <property type="entry name" value="Asxl_HARE-HTH"/>
</dbReference>